<comment type="caution">
    <text evidence="12">The sequence shown here is derived from an EMBL/GenBank/DDBJ whole genome shotgun (WGS) entry which is preliminary data.</text>
</comment>
<dbReference type="PANTHER" id="PTHR48111:SF50">
    <property type="entry name" value="KDP OPERON TRANSCRIPTIONAL REGULATORY PROTEIN KDPE"/>
    <property type="match status" value="1"/>
</dbReference>
<feature type="DNA-binding region" description="OmpR/PhoB-type" evidence="9">
    <location>
        <begin position="126"/>
        <end position="225"/>
    </location>
</feature>
<dbReference type="FunFam" id="3.40.50.2300:FF:000021">
    <property type="entry name" value="Two-component system response regulator KdpE"/>
    <property type="match status" value="1"/>
</dbReference>
<dbReference type="Pfam" id="PF00486">
    <property type="entry name" value="Trans_reg_C"/>
    <property type="match status" value="1"/>
</dbReference>
<gene>
    <name evidence="12" type="ORF">FB474_1129</name>
</gene>
<dbReference type="GO" id="GO:0032993">
    <property type="term" value="C:protein-DNA complex"/>
    <property type="evidence" value="ECO:0007669"/>
    <property type="project" value="TreeGrafter"/>
</dbReference>
<dbReference type="Gene3D" id="6.10.250.690">
    <property type="match status" value="1"/>
</dbReference>
<evidence type="ECO:0000313" key="13">
    <source>
        <dbReference type="Proteomes" id="UP000319514"/>
    </source>
</evidence>
<dbReference type="PANTHER" id="PTHR48111">
    <property type="entry name" value="REGULATOR OF RPOS"/>
    <property type="match status" value="1"/>
</dbReference>
<keyword evidence="13" id="KW-1185">Reference proteome</keyword>
<evidence type="ECO:0000256" key="2">
    <source>
        <dbReference type="ARBA" id="ARBA00022490"/>
    </source>
</evidence>
<evidence type="ECO:0000256" key="9">
    <source>
        <dbReference type="PROSITE-ProRule" id="PRU01091"/>
    </source>
</evidence>
<dbReference type="Gene3D" id="3.40.50.2300">
    <property type="match status" value="1"/>
</dbReference>
<dbReference type="PROSITE" id="PS50110">
    <property type="entry name" value="RESPONSE_REGULATORY"/>
    <property type="match status" value="1"/>
</dbReference>
<organism evidence="12 13">
    <name type="scientific">Oryzihumus leptocrescens</name>
    <dbReference type="NCBI Taxonomy" id="297536"/>
    <lineage>
        <taxon>Bacteria</taxon>
        <taxon>Bacillati</taxon>
        <taxon>Actinomycetota</taxon>
        <taxon>Actinomycetes</taxon>
        <taxon>Micrococcales</taxon>
        <taxon>Intrasporangiaceae</taxon>
        <taxon>Oryzihumus</taxon>
    </lineage>
</organism>
<dbReference type="RefSeq" id="WP_141787738.1">
    <property type="nucleotide sequence ID" value="NZ_BAAAKX010000004.1"/>
</dbReference>
<evidence type="ECO:0000256" key="6">
    <source>
        <dbReference type="ARBA" id="ARBA00023125"/>
    </source>
</evidence>
<dbReference type="GO" id="GO:0000156">
    <property type="term" value="F:phosphorelay response regulator activity"/>
    <property type="evidence" value="ECO:0007669"/>
    <property type="project" value="TreeGrafter"/>
</dbReference>
<keyword evidence="6 9" id="KW-0238">DNA-binding</keyword>
<evidence type="ECO:0000256" key="3">
    <source>
        <dbReference type="ARBA" id="ARBA00022553"/>
    </source>
</evidence>
<evidence type="ECO:0000259" key="11">
    <source>
        <dbReference type="PROSITE" id="PS51755"/>
    </source>
</evidence>
<proteinExistence type="predicted"/>
<dbReference type="GO" id="GO:0042802">
    <property type="term" value="F:identical protein binding"/>
    <property type="evidence" value="ECO:0007669"/>
    <property type="project" value="UniProtKB-ARBA"/>
</dbReference>
<dbReference type="GO" id="GO:0045893">
    <property type="term" value="P:positive regulation of DNA-templated transcription"/>
    <property type="evidence" value="ECO:0007669"/>
    <property type="project" value="UniProtKB-ARBA"/>
</dbReference>
<dbReference type="Gene3D" id="1.10.10.10">
    <property type="entry name" value="Winged helix-like DNA-binding domain superfamily/Winged helix DNA-binding domain"/>
    <property type="match status" value="1"/>
</dbReference>
<dbReference type="InterPro" id="IPR039420">
    <property type="entry name" value="WalR-like"/>
</dbReference>
<dbReference type="CDD" id="cd00383">
    <property type="entry name" value="trans_reg_C"/>
    <property type="match status" value="1"/>
</dbReference>
<dbReference type="InterPro" id="IPR016032">
    <property type="entry name" value="Sig_transdc_resp-reg_C-effctor"/>
</dbReference>
<dbReference type="SMART" id="SM00862">
    <property type="entry name" value="Trans_reg_C"/>
    <property type="match status" value="1"/>
</dbReference>
<feature type="modified residue" description="4-aspartylphosphate" evidence="8">
    <location>
        <position position="52"/>
    </location>
</feature>
<feature type="domain" description="OmpR/PhoB-type" evidence="11">
    <location>
        <begin position="126"/>
        <end position="225"/>
    </location>
</feature>
<dbReference type="SUPFAM" id="SSF52172">
    <property type="entry name" value="CheY-like"/>
    <property type="match status" value="1"/>
</dbReference>
<keyword evidence="3 8" id="KW-0597">Phosphoprotein</keyword>
<dbReference type="Pfam" id="PF00072">
    <property type="entry name" value="Response_reg"/>
    <property type="match status" value="1"/>
</dbReference>
<dbReference type="SMART" id="SM00448">
    <property type="entry name" value="REC"/>
    <property type="match status" value="1"/>
</dbReference>
<name>A0A542ZHD0_9MICO</name>
<evidence type="ECO:0000256" key="4">
    <source>
        <dbReference type="ARBA" id="ARBA00023012"/>
    </source>
</evidence>
<dbReference type="OrthoDB" id="3197131at2"/>
<sequence>MTFVLVVDDEPQIVRTLTINLRARDYEVESAGDGRSALQVMQERTPDVVVLDLGLPDMDGVQVLQQIRASSQVPVVVLSARQESDDKVEALDAGADDYVTKPFGMDEFLARIRAAARRGPSDAPEAPVVTTADFTLDFGDHRATRGQDEVRLTPTEWRLLAALAQSPGRLVTHAELLRAAWGPAYGRESNYLRVYANQLRRKLEPDPSHPRYLVTEPGIGYRLKV</sequence>
<evidence type="ECO:0000259" key="10">
    <source>
        <dbReference type="PROSITE" id="PS50110"/>
    </source>
</evidence>
<dbReference type="PROSITE" id="PS51755">
    <property type="entry name" value="OMPR_PHOB"/>
    <property type="match status" value="1"/>
</dbReference>
<keyword evidence="2" id="KW-0963">Cytoplasm</keyword>
<dbReference type="InterPro" id="IPR001789">
    <property type="entry name" value="Sig_transdc_resp-reg_receiver"/>
</dbReference>
<dbReference type="Proteomes" id="UP000319514">
    <property type="component" value="Unassembled WGS sequence"/>
</dbReference>
<reference evidence="12 13" key="1">
    <citation type="submission" date="2019-06" db="EMBL/GenBank/DDBJ databases">
        <title>Sequencing the genomes of 1000 actinobacteria strains.</title>
        <authorList>
            <person name="Klenk H.-P."/>
        </authorList>
    </citation>
    <scope>NUCLEOTIDE SEQUENCE [LARGE SCALE GENOMIC DNA]</scope>
    <source>
        <strain evidence="12 13">DSM 18082</strain>
    </source>
</reference>
<evidence type="ECO:0000256" key="8">
    <source>
        <dbReference type="PROSITE-ProRule" id="PRU00169"/>
    </source>
</evidence>
<accession>A0A542ZHD0</accession>
<dbReference type="InterPro" id="IPR001867">
    <property type="entry name" value="OmpR/PhoB-type_DNA-bd"/>
</dbReference>
<evidence type="ECO:0000313" key="12">
    <source>
        <dbReference type="EMBL" id="TQL59763.1"/>
    </source>
</evidence>
<dbReference type="AlphaFoldDB" id="A0A542ZHD0"/>
<evidence type="ECO:0000256" key="1">
    <source>
        <dbReference type="ARBA" id="ARBA00004496"/>
    </source>
</evidence>
<dbReference type="GO" id="GO:0000987">
    <property type="term" value="F:cis-regulatory region sequence-specific DNA binding"/>
    <property type="evidence" value="ECO:0007669"/>
    <property type="project" value="UniProtKB-ARBA"/>
</dbReference>
<evidence type="ECO:0000256" key="7">
    <source>
        <dbReference type="ARBA" id="ARBA00023163"/>
    </source>
</evidence>
<keyword evidence="4" id="KW-0902">Two-component regulatory system</keyword>
<keyword evidence="7" id="KW-0804">Transcription</keyword>
<dbReference type="CDD" id="cd17620">
    <property type="entry name" value="REC_OmpR_KdpE-like"/>
    <property type="match status" value="1"/>
</dbReference>
<evidence type="ECO:0000256" key="5">
    <source>
        <dbReference type="ARBA" id="ARBA00023015"/>
    </source>
</evidence>
<dbReference type="EMBL" id="VFOQ01000001">
    <property type="protein sequence ID" value="TQL59763.1"/>
    <property type="molecule type" value="Genomic_DNA"/>
</dbReference>
<protein>
    <submittedName>
        <fullName evidence="12">Two-component system KDP operon response regulator KdpE</fullName>
    </submittedName>
</protein>
<dbReference type="SUPFAM" id="SSF46894">
    <property type="entry name" value="C-terminal effector domain of the bipartite response regulators"/>
    <property type="match status" value="1"/>
</dbReference>
<dbReference type="InterPro" id="IPR036388">
    <property type="entry name" value="WH-like_DNA-bd_sf"/>
</dbReference>
<keyword evidence="5" id="KW-0805">Transcription regulation</keyword>
<dbReference type="InterPro" id="IPR011006">
    <property type="entry name" value="CheY-like_superfamily"/>
</dbReference>
<dbReference type="GO" id="GO:0005829">
    <property type="term" value="C:cytosol"/>
    <property type="evidence" value="ECO:0007669"/>
    <property type="project" value="TreeGrafter"/>
</dbReference>
<comment type="subcellular location">
    <subcellularLocation>
        <location evidence="1">Cytoplasm</location>
    </subcellularLocation>
</comment>
<feature type="domain" description="Response regulatory" evidence="10">
    <location>
        <begin position="3"/>
        <end position="116"/>
    </location>
</feature>